<accession>A0A3D3RC32</accession>
<proteinExistence type="predicted"/>
<name>A0A3D3RC32_9PLAN</name>
<dbReference type="Pfam" id="PF14559">
    <property type="entry name" value="TPR_19"/>
    <property type="match status" value="1"/>
</dbReference>
<dbReference type="PANTHER" id="PTHR12558:SF13">
    <property type="entry name" value="CELL DIVISION CYCLE PROTEIN 27 HOMOLOG"/>
    <property type="match status" value="1"/>
</dbReference>
<comment type="caution">
    <text evidence="1">The sequence shown here is derived from an EMBL/GenBank/DDBJ whole genome shotgun (WGS) entry which is preliminary data.</text>
</comment>
<organism evidence="1 2">
    <name type="scientific">Gimesia maris</name>
    <dbReference type="NCBI Taxonomy" id="122"/>
    <lineage>
        <taxon>Bacteria</taxon>
        <taxon>Pseudomonadati</taxon>
        <taxon>Planctomycetota</taxon>
        <taxon>Planctomycetia</taxon>
        <taxon>Planctomycetales</taxon>
        <taxon>Planctomycetaceae</taxon>
        <taxon>Gimesia</taxon>
    </lineage>
</organism>
<reference evidence="1 2" key="1">
    <citation type="journal article" date="2018" name="Nat. Biotechnol.">
        <title>A standardized bacterial taxonomy based on genome phylogeny substantially revises the tree of life.</title>
        <authorList>
            <person name="Parks D.H."/>
            <person name="Chuvochina M."/>
            <person name="Waite D.W."/>
            <person name="Rinke C."/>
            <person name="Skarshewski A."/>
            <person name="Chaumeil P.A."/>
            <person name="Hugenholtz P."/>
        </authorList>
    </citation>
    <scope>NUCLEOTIDE SEQUENCE [LARGE SCALE GENOMIC DNA]</scope>
    <source>
        <strain evidence="1">UBA9375</strain>
    </source>
</reference>
<dbReference type="RefSeq" id="WP_278445765.1">
    <property type="nucleotide sequence ID" value="NZ_CAXBMG010000032.1"/>
</dbReference>
<dbReference type="InterPro" id="IPR011990">
    <property type="entry name" value="TPR-like_helical_dom_sf"/>
</dbReference>
<sequence length="399" mass="45968">MKKRILITLAVLLVLLPVCLFLFVGWNVRSNARVTLSRAQRFLAEGKPDDALEELEWLRWFEPDQPRAQLLAGESYFVKKDYPAAIESLSQLNETFPDYRRSSFALARSYENTAKLAEAERTLKAHLAAFPDSQEAVTQLQWIYFNQIRLRELENLLERSLETCPNQFLQLYHLLNTEHKNPIAQESIKLLNRINEKEPGQPSIMRALAYCHWKLGEIDQAKSYLEAARQAEPQNAETLLIAFEFYLELGELEAVQQLVTELENQPEDFQQQLQQDDRWLWLQSRLEQQQGKTSAALESIQAASRLHPGEIKYLQEEAMLLQALGKKAEAAEKFQRVKQLAASHRELYKIVSSGALESPDVELAQEIANHLEILGKQKQAAAWKNLVYQFQSRQPAPTR</sequence>
<dbReference type="EMBL" id="DQAY01000157">
    <property type="protein sequence ID" value="HCO26395.1"/>
    <property type="molecule type" value="Genomic_DNA"/>
</dbReference>
<dbReference type="AlphaFoldDB" id="A0A3D3RC32"/>
<dbReference type="PANTHER" id="PTHR12558">
    <property type="entry name" value="CELL DIVISION CYCLE 16,23,27"/>
    <property type="match status" value="1"/>
</dbReference>
<evidence type="ECO:0000313" key="1">
    <source>
        <dbReference type="EMBL" id="HCO26395.1"/>
    </source>
</evidence>
<evidence type="ECO:0000313" key="2">
    <source>
        <dbReference type="Proteomes" id="UP000263642"/>
    </source>
</evidence>
<dbReference type="Pfam" id="PF13429">
    <property type="entry name" value="TPR_15"/>
    <property type="match status" value="1"/>
</dbReference>
<dbReference type="Proteomes" id="UP000263642">
    <property type="component" value="Unassembled WGS sequence"/>
</dbReference>
<protein>
    <submittedName>
        <fullName evidence="1">Uncharacterized protein</fullName>
    </submittedName>
</protein>
<dbReference type="Pfam" id="PF13181">
    <property type="entry name" value="TPR_8"/>
    <property type="match status" value="1"/>
</dbReference>
<gene>
    <name evidence="1" type="ORF">DIT97_26515</name>
</gene>
<dbReference type="SUPFAM" id="SSF48452">
    <property type="entry name" value="TPR-like"/>
    <property type="match status" value="2"/>
</dbReference>
<dbReference type="InterPro" id="IPR019734">
    <property type="entry name" value="TPR_rpt"/>
</dbReference>
<dbReference type="Gene3D" id="1.25.40.10">
    <property type="entry name" value="Tetratricopeptide repeat domain"/>
    <property type="match status" value="2"/>
</dbReference>
<dbReference type="SMART" id="SM00028">
    <property type="entry name" value="TPR"/>
    <property type="match status" value="4"/>
</dbReference>